<dbReference type="Gramene" id="RZC63235">
    <property type="protein sequence ID" value="RZC63235"/>
    <property type="gene ID" value="C5167_024969"/>
</dbReference>
<evidence type="ECO:0000313" key="1">
    <source>
        <dbReference type="EMBL" id="RZC63235.1"/>
    </source>
</evidence>
<name>A0A4Y7JU65_PAPSO</name>
<dbReference type="Proteomes" id="UP000316621">
    <property type="component" value="Chromosome 5"/>
</dbReference>
<dbReference type="AlphaFoldDB" id="A0A4Y7JU65"/>
<proteinExistence type="predicted"/>
<accession>A0A4Y7JU65</accession>
<sequence>MESGKITAEEEKFTDPISRYESDILQLLDHWDSFNTDSKIGKYLKELREAYWASEEKCKETANHVRALCTSLAVKRRQFDIPGFRLRIATLIKNLSSLVITPPRRSVGGTRSRGQVTQVRVLEV</sequence>
<dbReference type="EMBL" id="CM010719">
    <property type="protein sequence ID" value="RZC63235.1"/>
    <property type="molecule type" value="Genomic_DNA"/>
</dbReference>
<keyword evidence="2" id="KW-1185">Reference proteome</keyword>
<organism evidence="1 2">
    <name type="scientific">Papaver somniferum</name>
    <name type="common">Opium poppy</name>
    <dbReference type="NCBI Taxonomy" id="3469"/>
    <lineage>
        <taxon>Eukaryota</taxon>
        <taxon>Viridiplantae</taxon>
        <taxon>Streptophyta</taxon>
        <taxon>Embryophyta</taxon>
        <taxon>Tracheophyta</taxon>
        <taxon>Spermatophyta</taxon>
        <taxon>Magnoliopsida</taxon>
        <taxon>Ranunculales</taxon>
        <taxon>Papaveraceae</taxon>
        <taxon>Papaveroideae</taxon>
        <taxon>Papaver</taxon>
    </lineage>
</organism>
<evidence type="ECO:0000313" key="2">
    <source>
        <dbReference type="Proteomes" id="UP000316621"/>
    </source>
</evidence>
<gene>
    <name evidence="1" type="ORF">C5167_024969</name>
</gene>
<reference evidence="1 2" key="1">
    <citation type="journal article" date="2018" name="Science">
        <title>The opium poppy genome and morphinan production.</title>
        <authorList>
            <person name="Guo L."/>
            <person name="Winzer T."/>
            <person name="Yang X."/>
            <person name="Li Y."/>
            <person name="Ning Z."/>
            <person name="He Z."/>
            <person name="Teodor R."/>
            <person name="Lu Y."/>
            <person name="Bowser T.A."/>
            <person name="Graham I.A."/>
            <person name="Ye K."/>
        </authorList>
    </citation>
    <scope>NUCLEOTIDE SEQUENCE [LARGE SCALE GENOMIC DNA]</scope>
    <source>
        <strain evidence="2">cv. HN1</strain>
        <tissue evidence="1">Leaves</tissue>
    </source>
</reference>
<protein>
    <submittedName>
        <fullName evidence="1">Uncharacterized protein</fullName>
    </submittedName>
</protein>